<dbReference type="EMBL" id="JBFPJR010000047">
    <property type="protein sequence ID" value="MEX0429544.1"/>
    <property type="molecule type" value="Genomic_DNA"/>
</dbReference>
<organism evidence="2 3">
    <name type="scientific">Nocardioides eburneus</name>
    <dbReference type="NCBI Taxonomy" id="3231482"/>
    <lineage>
        <taxon>Bacteria</taxon>
        <taxon>Bacillati</taxon>
        <taxon>Actinomycetota</taxon>
        <taxon>Actinomycetes</taxon>
        <taxon>Propionibacteriales</taxon>
        <taxon>Nocardioidaceae</taxon>
        <taxon>Nocardioides</taxon>
    </lineage>
</organism>
<feature type="transmembrane region" description="Helical" evidence="1">
    <location>
        <begin position="193"/>
        <end position="210"/>
    </location>
</feature>
<feature type="transmembrane region" description="Helical" evidence="1">
    <location>
        <begin position="374"/>
        <end position="394"/>
    </location>
</feature>
<feature type="transmembrane region" description="Helical" evidence="1">
    <location>
        <begin position="96"/>
        <end position="118"/>
    </location>
</feature>
<keyword evidence="1" id="KW-0812">Transmembrane</keyword>
<feature type="transmembrane region" description="Helical" evidence="1">
    <location>
        <begin position="217"/>
        <end position="232"/>
    </location>
</feature>
<feature type="transmembrane region" description="Helical" evidence="1">
    <location>
        <begin position="346"/>
        <end position="367"/>
    </location>
</feature>
<protein>
    <recommendedName>
        <fullName evidence="4">O-antigen ligase domain-containing protein</fullName>
    </recommendedName>
</protein>
<evidence type="ECO:0000313" key="2">
    <source>
        <dbReference type="EMBL" id="MEX0429544.1"/>
    </source>
</evidence>
<name>A0ABV3T4D9_9ACTN</name>
<dbReference type="RefSeq" id="WP_367995511.1">
    <property type="nucleotide sequence ID" value="NZ_JBFPJR010000047.1"/>
</dbReference>
<accession>A0ABV3T4D9</accession>
<keyword evidence="1" id="KW-0472">Membrane</keyword>
<gene>
    <name evidence="2" type="ORF">AB3X52_18150</name>
</gene>
<evidence type="ECO:0008006" key="4">
    <source>
        <dbReference type="Google" id="ProtNLM"/>
    </source>
</evidence>
<feature type="transmembrane region" description="Helical" evidence="1">
    <location>
        <begin position="124"/>
        <end position="142"/>
    </location>
</feature>
<keyword evidence="3" id="KW-1185">Reference proteome</keyword>
<feature type="transmembrane region" description="Helical" evidence="1">
    <location>
        <begin position="154"/>
        <end position="173"/>
    </location>
</feature>
<keyword evidence="1" id="KW-1133">Transmembrane helix</keyword>
<sequence length="419" mass="44279">MSTLVPARRPADVSRWLLDRVLPRTAAGGVRAKRLPLFVVLAWGMLVLNVLPFLGATTVLPIPRTAAQVVNQGALLAALGFALLANHRGLLRSSFFLVLVSLLPIAGLAAGFHATYVTGAVFRAARFATFVAVLWLLSPWFGRRDLTILRSHLAVLRILVGSVVLGLAVAPGTARSFDGRLAGVIWPIPATQVGHYAAVLLGVTVIGWACRLVPTRGALLTVLVAAPVLLLSHTRTALLALLVALLVAGATLFLSQARVRRVSATGALVGLLAATVFASQVTHWLLRGQTTQNVGQLTGRTKVWDMVFAQQRSLGHDLFGSGMSNMSFNGLPIDSNWVATYLDGGWFGLMVEAAFLLVLLLMVAVRVRGPQRAIGAFLVVYVLISSITETGLSAPSSYLLDLVVAAALLSSAPRTGGAS</sequence>
<evidence type="ECO:0000313" key="3">
    <source>
        <dbReference type="Proteomes" id="UP001556631"/>
    </source>
</evidence>
<feature type="transmembrane region" description="Helical" evidence="1">
    <location>
        <begin position="66"/>
        <end position="84"/>
    </location>
</feature>
<reference evidence="2 3" key="1">
    <citation type="submission" date="2024-07" db="EMBL/GenBank/DDBJ databases">
        <authorList>
            <person name="Lee S."/>
            <person name="Kang M."/>
        </authorList>
    </citation>
    <scope>NUCLEOTIDE SEQUENCE [LARGE SCALE GENOMIC DNA]</scope>
    <source>
        <strain evidence="2 3">DS6</strain>
    </source>
</reference>
<feature type="transmembrane region" description="Helical" evidence="1">
    <location>
        <begin position="35"/>
        <end position="54"/>
    </location>
</feature>
<evidence type="ECO:0000256" key="1">
    <source>
        <dbReference type="SAM" id="Phobius"/>
    </source>
</evidence>
<dbReference type="Proteomes" id="UP001556631">
    <property type="component" value="Unassembled WGS sequence"/>
</dbReference>
<proteinExistence type="predicted"/>
<feature type="transmembrane region" description="Helical" evidence="1">
    <location>
        <begin position="238"/>
        <end position="255"/>
    </location>
</feature>
<feature type="transmembrane region" description="Helical" evidence="1">
    <location>
        <begin position="267"/>
        <end position="286"/>
    </location>
</feature>
<comment type="caution">
    <text evidence="2">The sequence shown here is derived from an EMBL/GenBank/DDBJ whole genome shotgun (WGS) entry which is preliminary data.</text>
</comment>